<organism evidence="1 2">
    <name type="scientific">Russula ochroleuca</name>
    <dbReference type="NCBI Taxonomy" id="152965"/>
    <lineage>
        <taxon>Eukaryota</taxon>
        <taxon>Fungi</taxon>
        <taxon>Dikarya</taxon>
        <taxon>Basidiomycota</taxon>
        <taxon>Agaricomycotina</taxon>
        <taxon>Agaricomycetes</taxon>
        <taxon>Russulales</taxon>
        <taxon>Russulaceae</taxon>
        <taxon>Russula</taxon>
    </lineage>
</organism>
<keyword evidence="2" id="KW-1185">Reference proteome</keyword>
<dbReference type="PANTHER" id="PTHR33099:SF14">
    <property type="entry name" value="PROLYL 4-HYDROXYLASE ALPHA SUBUNIT FE(2+) 2OG DIOXYGENASE DOMAIN-CONTAINING PROTEIN"/>
    <property type="match status" value="1"/>
</dbReference>
<evidence type="ECO:0000313" key="1">
    <source>
        <dbReference type="EMBL" id="KAF8464805.1"/>
    </source>
</evidence>
<name>A0A9P5JUH4_9AGAM</name>
<dbReference type="PANTHER" id="PTHR33099">
    <property type="entry name" value="FE2OG DIOXYGENASE DOMAIN-CONTAINING PROTEIN"/>
    <property type="match status" value="1"/>
</dbReference>
<dbReference type="OrthoDB" id="27483at2759"/>
<reference evidence="1" key="2">
    <citation type="journal article" date="2020" name="Nat. Commun.">
        <title>Large-scale genome sequencing of mycorrhizal fungi provides insights into the early evolution of symbiotic traits.</title>
        <authorList>
            <person name="Miyauchi S."/>
            <person name="Kiss E."/>
            <person name="Kuo A."/>
            <person name="Drula E."/>
            <person name="Kohler A."/>
            <person name="Sanchez-Garcia M."/>
            <person name="Morin E."/>
            <person name="Andreopoulos B."/>
            <person name="Barry K.W."/>
            <person name="Bonito G."/>
            <person name="Buee M."/>
            <person name="Carver A."/>
            <person name="Chen C."/>
            <person name="Cichocki N."/>
            <person name="Clum A."/>
            <person name="Culley D."/>
            <person name="Crous P.W."/>
            <person name="Fauchery L."/>
            <person name="Girlanda M."/>
            <person name="Hayes R.D."/>
            <person name="Keri Z."/>
            <person name="LaButti K."/>
            <person name="Lipzen A."/>
            <person name="Lombard V."/>
            <person name="Magnuson J."/>
            <person name="Maillard F."/>
            <person name="Murat C."/>
            <person name="Nolan M."/>
            <person name="Ohm R.A."/>
            <person name="Pangilinan J."/>
            <person name="Pereira M.F."/>
            <person name="Perotto S."/>
            <person name="Peter M."/>
            <person name="Pfister S."/>
            <person name="Riley R."/>
            <person name="Sitrit Y."/>
            <person name="Stielow J.B."/>
            <person name="Szollosi G."/>
            <person name="Zifcakova L."/>
            <person name="Stursova M."/>
            <person name="Spatafora J.W."/>
            <person name="Tedersoo L."/>
            <person name="Vaario L.M."/>
            <person name="Yamada A."/>
            <person name="Yan M."/>
            <person name="Wang P."/>
            <person name="Xu J."/>
            <person name="Bruns T."/>
            <person name="Baldrian P."/>
            <person name="Vilgalys R."/>
            <person name="Dunand C."/>
            <person name="Henrissat B."/>
            <person name="Grigoriev I.V."/>
            <person name="Hibbett D."/>
            <person name="Nagy L.G."/>
            <person name="Martin F.M."/>
        </authorList>
    </citation>
    <scope>NUCLEOTIDE SEQUENCE</scope>
    <source>
        <strain evidence="1">Prilba</strain>
    </source>
</reference>
<proteinExistence type="predicted"/>
<dbReference type="EMBL" id="WHVB01000052">
    <property type="protein sequence ID" value="KAF8464805.1"/>
    <property type="molecule type" value="Genomic_DNA"/>
</dbReference>
<evidence type="ECO:0000313" key="2">
    <source>
        <dbReference type="Proteomes" id="UP000759537"/>
    </source>
</evidence>
<comment type="caution">
    <text evidence="1">The sequence shown here is derived from an EMBL/GenBank/DDBJ whole genome shotgun (WGS) entry which is preliminary data.</text>
</comment>
<reference evidence="1" key="1">
    <citation type="submission" date="2019-10" db="EMBL/GenBank/DDBJ databases">
        <authorList>
            <consortium name="DOE Joint Genome Institute"/>
            <person name="Kuo A."/>
            <person name="Miyauchi S."/>
            <person name="Kiss E."/>
            <person name="Drula E."/>
            <person name="Kohler A."/>
            <person name="Sanchez-Garcia M."/>
            <person name="Andreopoulos B."/>
            <person name="Barry K.W."/>
            <person name="Bonito G."/>
            <person name="Buee M."/>
            <person name="Carver A."/>
            <person name="Chen C."/>
            <person name="Cichocki N."/>
            <person name="Clum A."/>
            <person name="Culley D."/>
            <person name="Crous P.W."/>
            <person name="Fauchery L."/>
            <person name="Girlanda M."/>
            <person name="Hayes R."/>
            <person name="Keri Z."/>
            <person name="LaButti K."/>
            <person name="Lipzen A."/>
            <person name="Lombard V."/>
            <person name="Magnuson J."/>
            <person name="Maillard F."/>
            <person name="Morin E."/>
            <person name="Murat C."/>
            <person name="Nolan M."/>
            <person name="Ohm R."/>
            <person name="Pangilinan J."/>
            <person name="Pereira M."/>
            <person name="Perotto S."/>
            <person name="Peter M."/>
            <person name="Riley R."/>
            <person name="Sitrit Y."/>
            <person name="Stielow B."/>
            <person name="Szollosi G."/>
            <person name="Zifcakova L."/>
            <person name="Stursova M."/>
            <person name="Spatafora J.W."/>
            <person name="Tedersoo L."/>
            <person name="Vaario L.-M."/>
            <person name="Yamada A."/>
            <person name="Yan M."/>
            <person name="Wang P."/>
            <person name="Xu J."/>
            <person name="Bruns T."/>
            <person name="Baldrian P."/>
            <person name="Vilgalys R."/>
            <person name="Henrissat B."/>
            <person name="Grigoriev I.V."/>
            <person name="Hibbett D."/>
            <person name="Nagy L.G."/>
            <person name="Martin F.M."/>
        </authorList>
    </citation>
    <scope>NUCLEOTIDE SEQUENCE</scope>
    <source>
        <strain evidence="1">Prilba</strain>
    </source>
</reference>
<gene>
    <name evidence="1" type="ORF">DFH94DRAFT_699077</name>
</gene>
<sequence length="466" mass="52827">MIFLRSLQIYQKKIIPQEFWLSRSLGTSSGISSRLRPLLGQRIKAHSALLSSTPDQMGDSETSAILTQKLLTPVRESIINKPPFISGKLELPASCFSLLYRVTKDGHEARHINLVNATPKELEELTEACELASFGRKLVDVIDETYRKAGKMDLECFSPMLDVFRTDLVKIIYDYLLEGTQSTKRIKIELYKLNVYDEGSFFKPHVDTPRSKNMFGSLVIVLAAKGEPSIGYAAFFSDIEHEVAPVTSGHRVTLTYNLYFDDNGTKVHSVKPSLHYLRTPNSWQKAARLHLGSLGLRHVYPIEGDLKHVYNVLKGSDAVVYQSVRAIGFEPVLYMYYDNDWFDPAEGVLIDRVVDFTGFEDPEDRDLMDFLHGEGGILVNVDRDLLRREYTRMDEFLYATAEQVVWVTPQTTINEKQDAYISYGNEATLGFVYGDVCLVVRIGEAGDRLAYPRVAELNAGRIRSRR</sequence>
<dbReference type="AlphaFoldDB" id="A0A9P5JUH4"/>
<dbReference type="Proteomes" id="UP000759537">
    <property type="component" value="Unassembled WGS sequence"/>
</dbReference>
<evidence type="ECO:0008006" key="3">
    <source>
        <dbReference type="Google" id="ProtNLM"/>
    </source>
</evidence>
<dbReference type="Gene3D" id="2.60.120.620">
    <property type="entry name" value="q2cbj1_9rhob like domain"/>
    <property type="match status" value="1"/>
</dbReference>
<accession>A0A9P5JUH4</accession>
<protein>
    <recommendedName>
        <fullName evidence="3">Fe2OG dioxygenase domain-containing protein</fullName>
    </recommendedName>
</protein>